<proteinExistence type="predicted"/>
<keyword evidence="3" id="KW-1185">Reference proteome</keyword>
<dbReference type="Proteomes" id="UP000242791">
    <property type="component" value="Unassembled WGS sequence"/>
</dbReference>
<name>A0A1J9RH22_9EURO</name>
<evidence type="ECO:0000313" key="3">
    <source>
        <dbReference type="Proteomes" id="UP000242791"/>
    </source>
</evidence>
<evidence type="ECO:0000313" key="2">
    <source>
        <dbReference type="EMBL" id="OJD26917.1"/>
    </source>
</evidence>
<evidence type="ECO:0000259" key="1">
    <source>
        <dbReference type="Pfam" id="PF18566"/>
    </source>
</evidence>
<dbReference type="VEuPathDB" id="FungiDB:ACJ73_01694"/>
<dbReference type="STRING" id="1658174.A0A1J9RH22"/>
<sequence>MTSLPKSLPLDLSKCPKLSSEQAGHLHHFYNIGTSLDGNWPHMGTQNPDQAFLDAYRYQLATMAYAAGLAHYHRLPVMRSLFKLLIRNLIRKMLRNEVWSYWYLIPQAGNRLDPELQQLRKPRADPIVKENIMYSGYLLLMTSLAMLFDPLFWGFGPEKFEYDNASLQKAVLKEMERGGWVGVCCSRTRLSDEKRGLYYPRQDTVLNEVGEWTFLDPFSGNATIGYARLNVEDGQRKMWETPWTTEVLAGRPWADGLDLGHGVDCLRGA</sequence>
<accession>A0A1J9RH22</accession>
<dbReference type="Pfam" id="PF18566">
    <property type="entry name" value="Ldi"/>
    <property type="match status" value="1"/>
</dbReference>
<protein>
    <recommendedName>
        <fullName evidence="1">Linalool dehydratase/isomerase domain-containing protein</fullName>
    </recommendedName>
</protein>
<dbReference type="InterPro" id="IPR041411">
    <property type="entry name" value="Ldi"/>
</dbReference>
<organism evidence="2 3">
    <name type="scientific">Blastomyces percursus</name>
    <dbReference type="NCBI Taxonomy" id="1658174"/>
    <lineage>
        <taxon>Eukaryota</taxon>
        <taxon>Fungi</taxon>
        <taxon>Dikarya</taxon>
        <taxon>Ascomycota</taxon>
        <taxon>Pezizomycotina</taxon>
        <taxon>Eurotiomycetes</taxon>
        <taxon>Eurotiomycetidae</taxon>
        <taxon>Onygenales</taxon>
        <taxon>Ajellomycetaceae</taxon>
        <taxon>Blastomyces</taxon>
    </lineage>
</organism>
<dbReference type="OrthoDB" id="4178555at2759"/>
<gene>
    <name evidence="2" type="ORF">ACJ73_01694</name>
</gene>
<dbReference type="EMBL" id="LGTZ01000160">
    <property type="protein sequence ID" value="OJD26917.1"/>
    <property type="molecule type" value="Genomic_DNA"/>
</dbReference>
<comment type="caution">
    <text evidence="2">The sequence shown here is derived from an EMBL/GenBank/DDBJ whole genome shotgun (WGS) entry which is preliminary data.</text>
</comment>
<dbReference type="AlphaFoldDB" id="A0A1J9RH22"/>
<feature type="domain" description="Linalool dehydratase/isomerase" evidence="1">
    <location>
        <begin position="57"/>
        <end position="185"/>
    </location>
</feature>
<reference evidence="2 3" key="1">
    <citation type="submission" date="2015-08" db="EMBL/GenBank/DDBJ databases">
        <title>Emmonsia species relationships and genome sequence.</title>
        <authorList>
            <person name="Cuomo C.A."/>
            <person name="Schwartz I.S."/>
            <person name="Kenyon C."/>
            <person name="De Hoog G.S."/>
            <person name="Govender N.P."/>
            <person name="Botha A."/>
            <person name="Moreno L."/>
            <person name="De Vries M."/>
            <person name="Munoz J.F."/>
            <person name="Stielow J.B."/>
        </authorList>
    </citation>
    <scope>NUCLEOTIDE SEQUENCE [LARGE SCALE GENOMIC DNA]</scope>
    <source>
        <strain evidence="2 3">EI222</strain>
    </source>
</reference>